<dbReference type="PIRSF" id="PIRSF015601">
    <property type="entry name" value="MTase_slr0722"/>
    <property type="match status" value="1"/>
</dbReference>
<evidence type="ECO:0000256" key="6">
    <source>
        <dbReference type="ARBA" id="ARBA00022679"/>
    </source>
</evidence>
<dbReference type="InterPro" id="IPR029026">
    <property type="entry name" value="tRNA_m1G_MTases_N"/>
</dbReference>
<evidence type="ECO:0000256" key="3">
    <source>
        <dbReference type="ARBA" id="ARBA00022490"/>
    </source>
</evidence>
<organism evidence="12 13">
    <name type="scientific">Candidatus Babela massiliensis</name>
    <dbReference type="NCBI Taxonomy" id="673862"/>
    <lineage>
        <taxon>Bacteria</taxon>
        <taxon>Candidatus Babelota</taxon>
        <taxon>Candidatus Babeliae</taxon>
        <taxon>Candidatus Babeliales</taxon>
        <taxon>Candidatus Babeliaceae</taxon>
        <taxon>Candidatus Babela</taxon>
    </lineage>
</organism>
<dbReference type="Gene3D" id="3.40.1280.10">
    <property type="match status" value="1"/>
</dbReference>
<dbReference type="EC" id="2.1.1.193" evidence="10"/>
<evidence type="ECO:0000313" key="13">
    <source>
        <dbReference type="Proteomes" id="UP000018769"/>
    </source>
</evidence>
<feature type="domain" description="Ribosomal RNA small subunit methyltransferase E methyltransferase" evidence="11">
    <location>
        <begin position="87"/>
        <end position="249"/>
    </location>
</feature>
<protein>
    <recommendedName>
        <fullName evidence="10">Ribosomal RNA small subunit methyltransferase E</fullName>
        <ecNumber evidence="10">2.1.1.193</ecNumber>
    </recommendedName>
</protein>
<dbReference type="CDD" id="cd18084">
    <property type="entry name" value="RsmE-like"/>
    <property type="match status" value="1"/>
</dbReference>
<dbReference type="eggNOG" id="COG1385">
    <property type="taxonomic scope" value="Bacteria"/>
</dbReference>
<dbReference type="PANTHER" id="PTHR30027:SF3">
    <property type="entry name" value="16S RRNA (URACIL(1498)-N(3))-METHYLTRANSFERASE"/>
    <property type="match status" value="1"/>
</dbReference>
<evidence type="ECO:0000256" key="4">
    <source>
        <dbReference type="ARBA" id="ARBA00022552"/>
    </source>
</evidence>
<dbReference type="EMBL" id="HG793133">
    <property type="protein sequence ID" value="CDK30608.1"/>
    <property type="molecule type" value="Genomic_DNA"/>
</dbReference>
<sequence length="253" mass="29107">MNLNKHQFALYTEVVGYIVKYRSCFDIHEIDDPIILYRVSNILRLEKGDQIIFFDSNYNIKCSIISVITKKKIVVELLSINHNQPLNPKITWLLPLLKKEAFESALYLLTQMGVQDIQPLITEKTYKLINIEKDSLRNKKIMISAAEQSKQFILPNILPVMPFDLYFISKIDKPKVLNIFFDASGDPLSKVIDHIRLESPNELLVLVGPEGDLTYEEKMKLIEHEFKFSALTKTILRTQEAIAVSLGALRSLL</sequence>
<keyword evidence="7 10" id="KW-0949">S-adenosyl-L-methionine</keyword>
<dbReference type="RefSeq" id="WP_023792007.1">
    <property type="nucleotide sequence ID" value="NC_023003.1"/>
</dbReference>
<evidence type="ECO:0000259" key="11">
    <source>
        <dbReference type="Pfam" id="PF04452"/>
    </source>
</evidence>
<dbReference type="InterPro" id="IPR029028">
    <property type="entry name" value="Alpha/beta_knot_MTases"/>
</dbReference>
<dbReference type="InterPro" id="IPR006700">
    <property type="entry name" value="RsmE"/>
</dbReference>
<keyword evidence="4 10" id="KW-0698">rRNA processing</keyword>
<evidence type="ECO:0000256" key="1">
    <source>
        <dbReference type="ARBA" id="ARBA00004496"/>
    </source>
</evidence>
<dbReference type="STRING" id="673862.BABL1_gene_408"/>
<dbReference type="NCBIfam" id="TIGR00046">
    <property type="entry name" value="RsmE family RNA methyltransferase"/>
    <property type="match status" value="1"/>
</dbReference>
<dbReference type="GO" id="GO:0005737">
    <property type="term" value="C:cytoplasm"/>
    <property type="evidence" value="ECO:0007669"/>
    <property type="project" value="UniProtKB-SubCell"/>
</dbReference>
<comment type="function">
    <text evidence="8 10">Specifically methylates the N3 position of the uracil ring of uridine 1498 (m3U1498) in 16S rRNA. Acts on the fully assembled 30S ribosomal subunit.</text>
</comment>
<dbReference type="Pfam" id="PF04452">
    <property type="entry name" value="Methyltrans_RNA"/>
    <property type="match status" value="1"/>
</dbReference>
<comment type="catalytic activity">
    <reaction evidence="9 10">
        <text>uridine(1498) in 16S rRNA + S-adenosyl-L-methionine = N(3)-methyluridine(1498) in 16S rRNA + S-adenosyl-L-homocysteine + H(+)</text>
        <dbReference type="Rhea" id="RHEA:42920"/>
        <dbReference type="Rhea" id="RHEA-COMP:10283"/>
        <dbReference type="Rhea" id="RHEA-COMP:10284"/>
        <dbReference type="ChEBI" id="CHEBI:15378"/>
        <dbReference type="ChEBI" id="CHEBI:57856"/>
        <dbReference type="ChEBI" id="CHEBI:59789"/>
        <dbReference type="ChEBI" id="CHEBI:65315"/>
        <dbReference type="ChEBI" id="CHEBI:74502"/>
        <dbReference type="EC" id="2.1.1.193"/>
    </reaction>
</comment>
<name>V6DI48_9BACT</name>
<dbReference type="AlphaFoldDB" id="V6DI48"/>
<keyword evidence="13" id="KW-1185">Reference proteome</keyword>
<comment type="similarity">
    <text evidence="2 10">Belongs to the RNA methyltransferase RsmE family.</text>
</comment>
<evidence type="ECO:0000256" key="8">
    <source>
        <dbReference type="ARBA" id="ARBA00025699"/>
    </source>
</evidence>
<dbReference type="OrthoDB" id="9815641at2"/>
<dbReference type="HOGENOM" id="CLU_067442_3_0_7"/>
<reference evidence="12 13" key="1">
    <citation type="journal article" date="2015" name="Biol. Direct">
        <title>Babela massiliensis, a representative of a widespread bacterial phylum with unusual adaptations to parasitism in amoebae.</title>
        <authorList>
            <person name="Pagnier I."/>
            <person name="Yutin N."/>
            <person name="Croce O."/>
            <person name="Makarova K.S."/>
            <person name="Wolf Y.I."/>
            <person name="Benamar S."/>
            <person name="Raoult D."/>
            <person name="Koonin E.V."/>
            <person name="La Scola B."/>
        </authorList>
    </citation>
    <scope>NUCLEOTIDE SEQUENCE [LARGE SCALE GENOMIC DNA]</scope>
    <source>
        <strain evidence="13">BABL1</strain>
    </source>
</reference>
<dbReference type="KEGG" id="dpb:BABL1_gene_408"/>
<dbReference type="InterPro" id="IPR046886">
    <property type="entry name" value="RsmE_MTase_dom"/>
</dbReference>
<evidence type="ECO:0000256" key="9">
    <source>
        <dbReference type="ARBA" id="ARBA00047944"/>
    </source>
</evidence>
<evidence type="ECO:0000256" key="10">
    <source>
        <dbReference type="PIRNR" id="PIRNR015601"/>
    </source>
</evidence>
<keyword evidence="5 10" id="KW-0489">Methyltransferase</keyword>
<keyword evidence="6 10" id="KW-0808">Transferase</keyword>
<accession>V6DI48</accession>
<keyword evidence="3 10" id="KW-0963">Cytoplasm</keyword>
<dbReference type="GO" id="GO:0070042">
    <property type="term" value="F:rRNA (uridine-N3-)-methyltransferase activity"/>
    <property type="evidence" value="ECO:0007669"/>
    <property type="project" value="TreeGrafter"/>
</dbReference>
<dbReference type="SUPFAM" id="SSF75217">
    <property type="entry name" value="alpha/beta knot"/>
    <property type="match status" value="1"/>
</dbReference>
<proteinExistence type="inferred from homology"/>
<gene>
    <name evidence="12" type="primary">rsmE</name>
    <name evidence="12" type="ORF">BABL1_gene_408</name>
</gene>
<comment type="subcellular location">
    <subcellularLocation>
        <location evidence="1 10">Cytoplasm</location>
    </subcellularLocation>
</comment>
<evidence type="ECO:0000313" key="12">
    <source>
        <dbReference type="EMBL" id="CDK30608.1"/>
    </source>
</evidence>
<evidence type="ECO:0000256" key="2">
    <source>
        <dbReference type="ARBA" id="ARBA00005528"/>
    </source>
</evidence>
<dbReference type="PANTHER" id="PTHR30027">
    <property type="entry name" value="RIBOSOMAL RNA SMALL SUBUNIT METHYLTRANSFERASE E"/>
    <property type="match status" value="1"/>
</dbReference>
<evidence type="ECO:0000256" key="5">
    <source>
        <dbReference type="ARBA" id="ARBA00022603"/>
    </source>
</evidence>
<evidence type="ECO:0000256" key="7">
    <source>
        <dbReference type="ARBA" id="ARBA00022691"/>
    </source>
</evidence>
<dbReference type="Proteomes" id="UP000018769">
    <property type="component" value="Chromosome I"/>
</dbReference>
<dbReference type="GO" id="GO:0070475">
    <property type="term" value="P:rRNA base methylation"/>
    <property type="evidence" value="ECO:0007669"/>
    <property type="project" value="TreeGrafter"/>
</dbReference>